<evidence type="ECO:0000313" key="2">
    <source>
        <dbReference type="EMBL" id="GJT14660.1"/>
    </source>
</evidence>
<feature type="compositionally biased region" description="Basic and acidic residues" evidence="1">
    <location>
        <begin position="113"/>
        <end position="122"/>
    </location>
</feature>
<evidence type="ECO:0000313" key="3">
    <source>
        <dbReference type="Proteomes" id="UP001151760"/>
    </source>
</evidence>
<dbReference type="EMBL" id="BQNB010013331">
    <property type="protein sequence ID" value="GJT14660.1"/>
    <property type="molecule type" value="Genomic_DNA"/>
</dbReference>
<evidence type="ECO:0000256" key="1">
    <source>
        <dbReference type="SAM" id="MobiDB-lite"/>
    </source>
</evidence>
<protein>
    <submittedName>
        <fullName evidence="2">Uncharacterized protein</fullName>
    </submittedName>
</protein>
<reference evidence="2" key="1">
    <citation type="journal article" date="2022" name="Int. J. Mol. Sci.">
        <title>Draft Genome of Tanacetum Coccineum: Genomic Comparison of Closely Related Tanacetum-Family Plants.</title>
        <authorList>
            <person name="Yamashiro T."/>
            <person name="Shiraishi A."/>
            <person name="Nakayama K."/>
            <person name="Satake H."/>
        </authorList>
    </citation>
    <scope>NUCLEOTIDE SEQUENCE</scope>
</reference>
<reference evidence="2" key="2">
    <citation type="submission" date="2022-01" db="EMBL/GenBank/DDBJ databases">
        <authorList>
            <person name="Yamashiro T."/>
            <person name="Shiraishi A."/>
            <person name="Satake H."/>
            <person name="Nakayama K."/>
        </authorList>
    </citation>
    <scope>NUCLEOTIDE SEQUENCE</scope>
</reference>
<sequence>MPKPQRLLDIAFKKREVVRNVSNVILDTTVHFLGPVIDSNVIHVAPGQARIYQGLGISKNTGDPPFCRLLVSHAEKEQRYVYNRLSRNCAVAPILALPDGSETLWPTDGPELLQEKPDKDSSDQARMQAAQARQSSYADRKRNADGVTMLETEFMLQVSPWNGSYRSGSSGASEPEIGWTFQSVRKGWKGCLQAGTSSRAEQGSHTVHVSKFDEMFTQTNQ</sequence>
<comment type="caution">
    <text evidence="2">The sequence shown here is derived from an EMBL/GenBank/DDBJ whole genome shotgun (WGS) entry which is preliminary data.</text>
</comment>
<name>A0ABQ5BIP2_9ASTR</name>
<proteinExistence type="predicted"/>
<keyword evidence="3" id="KW-1185">Reference proteome</keyword>
<gene>
    <name evidence="2" type="ORF">Tco_0861702</name>
</gene>
<feature type="region of interest" description="Disordered" evidence="1">
    <location>
        <begin position="102"/>
        <end position="122"/>
    </location>
</feature>
<dbReference type="Proteomes" id="UP001151760">
    <property type="component" value="Unassembled WGS sequence"/>
</dbReference>
<accession>A0ABQ5BIP2</accession>
<organism evidence="2 3">
    <name type="scientific">Tanacetum coccineum</name>
    <dbReference type="NCBI Taxonomy" id="301880"/>
    <lineage>
        <taxon>Eukaryota</taxon>
        <taxon>Viridiplantae</taxon>
        <taxon>Streptophyta</taxon>
        <taxon>Embryophyta</taxon>
        <taxon>Tracheophyta</taxon>
        <taxon>Spermatophyta</taxon>
        <taxon>Magnoliopsida</taxon>
        <taxon>eudicotyledons</taxon>
        <taxon>Gunneridae</taxon>
        <taxon>Pentapetalae</taxon>
        <taxon>asterids</taxon>
        <taxon>campanulids</taxon>
        <taxon>Asterales</taxon>
        <taxon>Asteraceae</taxon>
        <taxon>Asteroideae</taxon>
        <taxon>Anthemideae</taxon>
        <taxon>Anthemidinae</taxon>
        <taxon>Tanacetum</taxon>
    </lineage>
</organism>